<organism evidence="1 2">
    <name type="scientific">Selenomonas ruminantium</name>
    <dbReference type="NCBI Taxonomy" id="971"/>
    <lineage>
        <taxon>Bacteria</taxon>
        <taxon>Bacillati</taxon>
        <taxon>Bacillota</taxon>
        <taxon>Negativicutes</taxon>
        <taxon>Selenomonadales</taxon>
        <taxon>Selenomonadaceae</taxon>
        <taxon>Selenomonas</taxon>
    </lineage>
</organism>
<evidence type="ECO:0000313" key="2">
    <source>
        <dbReference type="Proteomes" id="UP000184263"/>
    </source>
</evidence>
<dbReference type="RefSeq" id="WP_073093033.1">
    <property type="nucleotide sequence ID" value="NZ_FRBC01000052.1"/>
</dbReference>
<accession>A0A1M6Y1Q9</accession>
<dbReference type="EMBL" id="FRBC01000052">
    <property type="protein sequence ID" value="SHL12094.1"/>
    <property type="molecule type" value="Genomic_DNA"/>
</dbReference>
<sequence>MIAVVLILLAVAVIYLVSRKNRDKEEMSNRQRVYIVPLKSVTTLSLRFFNDDDTRNRFRCMLLQAVFTCMAEQSKVWCADDEWSEARQIIVDFYDTLKATTRKSFKSEVDFNVLYGPILELQKNAGVRYRPNDILLPVIQAFRHESQVSDEYFVKLMNDWYNHDFLRFSDLNAEFKRYVIIGLKGIN</sequence>
<evidence type="ECO:0000313" key="1">
    <source>
        <dbReference type="EMBL" id="SHL12094.1"/>
    </source>
</evidence>
<protein>
    <submittedName>
        <fullName evidence="1">Uncharacterized protein</fullName>
    </submittedName>
</protein>
<dbReference type="Proteomes" id="UP000184263">
    <property type="component" value="Unassembled WGS sequence"/>
</dbReference>
<name>A0A1M6Y1Q9_SELRU</name>
<gene>
    <name evidence="1" type="ORF">SAMN05216582_1522</name>
</gene>
<proteinExistence type="predicted"/>
<dbReference type="AlphaFoldDB" id="A0A1M6Y1Q9"/>
<reference evidence="1 2" key="1">
    <citation type="submission" date="2016-11" db="EMBL/GenBank/DDBJ databases">
        <authorList>
            <person name="Jaros S."/>
            <person name="Januszkiewicz K."/>
            <person name="Wedrychowicz H."/>
        </authorList>
    </citation>
    <scope>NUCLEOTIDE SEQUENCE [LARGE SCALE GENOMIC DNA]</scope>
    <source>
        <strain evidence="1 2">HD4</strain>
    </source>
</reference>